<evidence type="ECO:0000313" key="3">
    <source>
        <dbReference type="EMBL" id="ORY77186.1"/>
    </source>
</evidence>
<feature type="compositionally biased region" description="Basic and acidic residues" evidence="1">
    <location>
        <begin position="417"/>
        <end position="441"/>
    </location>
</feature>
<dbReference type="AlphaFoldDB" id="A0A1Y2F1G5"/>
<dbReference type="Pfam" id="PF11976">
    <property type="entry name" value="Rad60-SLD"/>
    <property type="match status" value="1"/>
</dbReference>
<feature type="domain" description="Rad60/SUMO-like" evidence="2">
    <location>
        <begin position="632"/>
        <end position="704"/>
    </location>
</feature>
<dbReference type="InterPro" id="IPR029071">
    <property type="entry name" value="Ubiquitin-like_domsf"/>
</dbReference>
<keyword evidence="4" id="KW-1185">Reference proteome</keyword>
<dbReference type="EMBL" id="MCGR01000032">
    <property type="protein sequence ID" value="ORY77186.1"/>
    <property type="molecule type" value="Genomic_DNA"/>
</dbReference>
<feature type="region of interest" description="Disordered" evidence="1">
    <location>
        <begin position="587"/>
        <end position="625"/>
    </location>
</feature>
<feature type="compositionally biased region" description="Low complexity" evidence="1">
    <location>
        <begin position="27"/>
        <end position="44"/>
    </location>
</feature>
<accession>A0A1Y2F1G5</accession>
<gene>
    <name evidence="3" type="ORF">BCR35DRAFT_353162</name>
</gene>
<evidence type="ECO:0000256" key="1">
    <source>
        <dbReference type="SAM" id="MobiDB-lite"/>
    </source>
</evidence>
<evidence type="ECO:0000313" key="4">
    <source>
        <dbReference type="Proteomes" id="UP000193467"/>
    </source>
</evidence>
<organism evidence="3 4">
    <name type="scientific">Leucosporidium creatinivorum</name>
    <dbReference type="NCBI Taxonomy" id="106004"/>
    <lineage>
        <taxon>Eukaryota</taxon>
        <taxon>Fungi</taxon>
        <taxon>Dikarya</taxon>
        <taxon>Basidiomycota</taxon>
        <taxon>Pucciniomycotina</taxon>
        <taxon>Microbotryomycetes</taxon>
        <taxon>Leucosporidiales</taxon>
        <taxon>Leucosporidium</taxon>
    </lineage>
</organism>
<reference evidence="3 4" key="1">
    <citation type="submission" date="2016-07" db="EMBL/GenBank/DDBJ databases">
        <title>Pervasive Adenine N6-methylation of Active Genes in Fungi.</title>
        <authorList>
            <consortium name="DOE Joint Genome Institute"/>
            <person name="Mondo S.J."/>
            <person name="Dannebaum R.O."/>
            <person name="Kuo R.C."/>
            <person name="Labutti K."/>
            <person name="Haridas S."/>
            <person name="Kuo A."/>
            <person name="Salamov A."/>
            <person name="Ahrendt S.R."/>
            <person name="Lipzen A."/>
            <person name="Sullivan W."/>
            <person name="Andreopoulos W.B."/>
            <person name="Clum A."/>
            <person name="Lindquist E."/>
            <person name="Daum C."/>
            <person name="Ramamoorthy G.K."/>
            <person name="Gryganskyi A."/>
            <person name="Culley D."/>
            <person name="Magnuson J.K."/>
            <person name="James T.Y."/>
            <person name="O'Malley M.A."/>
            <person name="Stajich J.E."/>
            <person name="Spatafora J.W."/>
            <person name="Visel A."/>
            <person name="Grigoriev I.V."/>
        </authorList>
    </citation>
    <scope>NUCLEOTIDE SEQUENCE [LARGE SCALE GENOMIC DNA]</scope>
    <source>
        <strain evidence="3 4">62-1032</strain>
    </source>
</reference>
<dbReference type="OrthoDB" id="2529838at2759"/>
<proteinExistence type="predicted"/>
<sequence length="709" mass="76322">MGSSSDIEFVTKPAEGRGQRTRRPARPRASVPSPISKKPAAAKATGRASKGKGKATTPKEDSPTPVPAPAPILEDSDSDLELLPSPRRREPSKPKSQAETAPATASTVLEIPSSSTAAIFSSDPPAPSLNAQLPRSASTSAALARPHPSSSSQTATKQDPVPSSAPSSSRPGFNKSSSAPTINKRVPAPKKKVQVGGDSSDELDDFFTKAKPAAKAQAKRVPGRRPGSSGAVPAATSSVPRPRKMVASDSEASDDSSSSVSSNSSSHSESSNVRDPSLAAAVKHSKLPDWTRNIDRGSLGQSGSAVRAAKGKGNRKKRRMDVDSDEEAKREEEEKKKRLELEDEDTDDSFASIDRKRKGKGKEKEEEEEPERERTRSLTPPAPVEARKVRDIVAETRAKTSSPVRAQAAGFTLSDSHSSDDDLSHLDPEMLRIRNQRDSAAQRRSGVPPTSDDDLEIMGGAAPVKEKSVAPASMVEDEVEDEQTEIRVSMVMDPERPASEAARRAFERVMPVQMGMKQSFSYLYGAIGDLRVIPDPLDSLVFTYRRNRLYPFGTPTALKIAAHLGAEIKCYTVEVWEKIEKAKREGRVLGPSGSGSQGAGASAASQEALPEAAAPELEQEMDDDSSSTQLFRLTIRGSATQSLSLAVKPSILLSSLLSKYCKKFEIPQVRQSKMWLEFDGEKLDSSKRLEDYEGEIEDEETMDVGEARG</sequence>
<dbReference type="STRING" id="106004.A0A1Y2F1G5"/>
<feature type="compositionally biased region" description="Polar residues" evidence="1">
    <location>
        <begin position="148"/>
        <end position="157"/>
    </location>
</feature>
<feature type="region of interest" description="Disordered" evidence="1">
    <location>
        <begin position="1"/>
        <end position="457"/>
    </location>
</feature>
<dbReference type="Gene3D" id="3.10.20.90">
    <property type="entry name" value="Phosphatidylinositol 3-kinase Catalytic Subunit, Chain A, domain 1"/>
    <property type="match status" value="1"/>
</dbReference>
<feature type="compositionally biased region" description="Basic and acidic residues" evidence="1">
    <location>
        <begin position="385"/>
        <end position="398"/>
    </location>
</feature>
<feature type="compositionally biased region" description="Basic residues" evidence="1">
    <location>
        <begin position="309"/>
        <end position="319"/>
    </location>
</feature>
<feature type="compositionally biased region" description="Polar residues" evidence="1">
    <location>
        <begin position="97"/>
        <end position="119"/>
    </location>
</feature>
<feature type="compositionally biased region" description="Acidic residues" evidence="1">
    <location>
        <begin position="692"/>
        <end position="703"/>
    </location>
</feature>
<feature type="region of interest" description="Disordered" evidence="1">
    <location>
        <begin position="689"/>
        <end position="709"/>
    </location>
</feature>
<feature type="compositionally biased region" description="Low complexity" evidence="1">
    <location>
        <begin position="599"/>
        <end position="616"/>
    </location>
</feature>
<dbReference type="InterPro" id="IPR022617">
    <property type="entry name" value="Rad60/SUMO-like_dom"/>
</dbReference>
<dbReference type="Proteomes" id="UP000193467">
    <property type="component" value="Unassembled WGS sequence"/>
</dbReference>
<feature type="compositionally biased region" description="Polar residues" evidence="1">
    <location>
        <begin position="129"/>
        <end position="141"/>
    </location>
</feature>
<feature type="compositionally biased region" description="Basic and acidic residues" evidence="1">
    <location>
        <begin position="327"/>
        <end position="340"/>
    </location>
</feature>
<evidence type="ECO:0000259" key="2">
    <source>
        <dbReference type="Pfam" id="PF11976"/>
    </source>
</evidence>
<dbReference type="InParanoid" id="A0A1Y2F1G5"/>
<comment type="caution">
    <text evidence="3">The sequence shown here is derived from an EMBL/GenBank/DDBJ whole genome shotgun (WGS) entry which is preliminary data.</text>
</comment>
<feature type="compositionally biased region" description="Low complexity" evidence="1">
    <location>
        <begin position="247"/>
        <end position="273"/>
    </location>
</feature>
<protein>
    <recommendedName>
        <fullName evidence="2">Rad60/SUMO-like domain-containing protein</fullName>
    </recommendedName>
</protein>
<feature type="compositionally biased region" description="Basic and acidic residues" evidence="1">
    <location>
        <begin position="286"/>
        <end position="295"/>
    </location>
</feature>
<name>A0A1Y2F1G5_9BASI</name>
<feature type="compositionally biased region" description="Low complexity" evidence="1">
    <location>
        <begin position="160"/>
        <end position="171"/>
    </location>
</feature>
<dbReference type="SUPFAM" id="SSF54236">
    <property type="entry name" value="Ubiquitin-like"/>
    <property type="match status" value="1"/>
</dbReference>